<name>A0ABR9WPS1_9FLAO</name>
<dbReference type="EMBL" id="JADFTZ010000001">
    <property type="protein sequence ID" value="MBE9575915.1"/>
    <property type="molecule type" value="Genomic_DNA"/>
</dbReference>
<sequence>MTKFRHVLVLVIFFLGITNVFSQKITSQPVVKPSEGKALVYITRSNGAMMVNFRVYDKDLFIGALEYGNYFLYECEPGQHLFWAASENRDFVEANLEANKVYVIDLEARMGAFIAAIAVVPQNPKEKRHRKMFYRTVKKETSILKFQSKLTSQDKESNIIAALEKYKDLKQNNSTKIMVLNPDMNFENADKPE</sequence>
<evidence type="ECO:0000313" key="1">
    <source>
        <dbReference type="EMBL" id="MBE9575915.1"/>
    </source>
</evidence>
<organism evidence="1 2">
    <name type="scientific">Flavobacterium proteolyticum</name>
    <dbReference type="NCBI Taxonomy" id="2911683"/>
    <lineage>
        <taxon>Bacteria</taxon>
        <taxon>Pseudomonadati</taxon>
        <taxon>Bacteroidota</taxon>
        <taxon>Flavobacteriia</taxon>
        <taxon>Flavobacteriales</taxon>
        <taxon>Flavobacteriaceae</taxon>
        <taxon>Flavobacterium</taxon>
    </lineage>
</organism>
<keyword evidence="2" id="KW-1185">Reference proteome</keyword>
<evidence type="ECO:0008006" key="3">
    <source>
        <dbReference type="Google" id="ProtNLM"/>
    </source>
</evidence>
<reference evidence="1 2" key="1">
    <citation type="submission" date="2020-10" db="EMBL/GenBank/DDBJ databases">
        <title>The genome sequence of Flavobacterium aquaticum 1Y8A.</title>
        <authorList>
            <person name="Liu Y."/>
        </authorList>
    </citation>
    <scope>NUCLEOTIDE SEQUENCE [LARGE SCALE GENOMIC DNA]</scope>
    <source>
        <strain evidence="1 2">1Y8A</strain>
    </source>
</reference>
<dbReference type="RefSeq" id="WP_194093922.1">
    <property type="nucleotide sequence ID" value="NZ_JADFTZ010000001.1"/>
</dbReference>
<comment type="caution">
    <text evidence="1">The sequence shown here is derived from an EMBL/GenBank/DDBJ whole genome shotgun (WGS) entry which is preliminary data.</text>
</comment>
<proteinExistence type="predicted"/>
<dbReference type="Proteomes" id="UP000656274">
    <property type="component" value="Unassembled WGS sequence"/>
</dbReference>
<evidence type="ECO:0000313" key="2">
    <source>
        <dbReference type="Proteomes" id="UP000656274"/>
    </source>
</evidence>
<gene>
    <name evidence="1" type="ORF">IM755_04255</name>
</gene>
<protein>
    <recommendedName>
        <fullName evidence="3">DUF2846 domain-containing protein</fullName>
    </recommendedName>
</protein>
<accession>A0ABR9WPS1</accession>